<dbReference type="InterPro" id="IPR039356">
    <property type="entry name" value="YfbR/HDDC2"/>
</dbReference>
<evidence type="ECO:0000256" key="2">
    <source>
        <dbReference type="ARBA" id="ARBA00001936"/>
    </source>
</evidence>
<accession>A0A2H0WRQ7</accession>
<dbReference type="Pfam" id="PF13023">
    <property type="entry name" value="HD_3"/>
    <property type="match status" value="1"/>
</dbReference>
<organism evidence="9 10">
    <name type="scientific">Candidatus Shapirobacteria bacterium CG09_land_8_20_14_0_10_38_17</name>
    <dbReference type="NCBI Taxonomy" id="1974884"/>
    <lineage>
        <taxon>Bacteria</taxon>
        <taxon>Candidatus Shapironibacteriota</taxon>
    </lineage>
</organism>
<dbReference type="Gene3D" id="1.10.3210.10">
    <property type="entry name" value="Hypothetical protein af1432"/>
    <property type="match status" value="1"/>
</dbReference>
<dbReference type="PANTHER" id="PTHR11845">
    <property type="entry name" value="5'-DEOXYNUCLEOTIDASE HDDC2"/>
    <property type="match status" value="1"/>
</dbReference>
<evidence type="ECO:0000256" key="7">
    <source>
        <dbReference type="ARBA" id="ARBA00022801"/>
    </source>
</evidence>
<dbReference type="EMBL" id="PEZH01000010">
    <property type="protein sequence ID" value="PIS15317.1"/>
    <property type="molecule type" value="Genomic_DNA"/>
</dbReference>
<dbReference type="SUPFAM" id="SSF109604">
    <property type="entry name" value="HD-domain/PDEase-like"/>
    <property type="match status" value="1"/>
</dbReference>
<evidence type="ECO:0000256" key="5">
    <source>
        <dbReference type="ARBA" id="ARBA00012964"/>
    </source>
</evidence>
<comment type="catalytic activity">
    <reaction evidence="1">
        <text>a 2'-deoxyribonucleoside 5'-phosphate + H2O = a 2'-deoxyribonucleoside + phosphate</text>
        <dbReference type="Rhea" id="RHEA:36167"/>
        <dbReference type="ChEBI" id="CHEBI:15377"/>
        <dbReference type="ChEBI" id="CHEBI:18274"/>
        <dbReference type="ChEBI" id="CHEBI:43474"/>
        <dbReference type="ChEBI" id="CHEBI:65317"/>
        <dbReference type="EC" id="3.1.3.89"/>
    </reaction>
</comment>
<dbReference type="InterPro" id="IPR006674">
    <property type="entry name" value="HD_domain"/>
</dbReference>
<evidence type="ECO:0000259" key="8">
    <source>
        <dbReference type="SMART" id="SM00471"/>
    </source>
</evidence>
<feature type="domain" description="HD/PDEase" evidence="8">
    <location>
        <begin position="43"/>
        <end position="154"/>
    </location>
</feature>
<name>A0A2H0WRQ7_9BACT</name>
<dbReference type="GO" id="GO:0005737">
    <property type="term" value="C:cytoplasm"/>
    <property type="evidence" value="ECO:0007669"/>
    <property type="project" value="TreeGrafter"/>
</dbReference>
<dbReference type="SMART" id="SM00471">
    <property type="entry name" value="HDc"/>
    <property type="match status" value="1"/>
</dbReference>
<evidence type="ECO:0000256" key="4">
    <source>
        <dbReference type="ARBA" id="ARBA00011738"/>
    </source>
</evidence>
<keyword evidence="6" id="KW-0479">Metal-binding</keyword>
<protein>
    <recommendedName>
        <fullName evidence="5">5'-deoxynucleotidase</fullName>
        <ecNumber evidence="5">3.1.3.89</ecNumber>
    </recommendedName>
</protein>
<comment type="cofactor">
    <cofactor evidence="3">
        <name>Co(2+)</name>
        <dbReference type="ChEBI" id="CHEBI:48828"/>
    </cofactor>
</comment>
<dbReference type="EC" id="3.1.3.89" evidence="5"/>
<dbReference type="GO" id="GO:0002953">
    <property type="term" value="F:5'-deoxynucleotidase activity"/>
    <property type="evidence" value="ECO:0007669"/>
    <property type="project" value="UniProtKB-EC"/>
</dbReference>
<comment type="subunit">
    <text evidence="4">Homodimer.</text>
</comment>
<keyword evidence="7 9" id="KW-0378">Hydrolase</keyword>
<evidence type="ECO:0000256" key="1">
    <source>
        <dbReference type="ARBA" id="ARBA00001638"/>
    </source>
</evidence>
<dbReference type="GO" id="GO:0046872">
    <property type="term" value="F:metal ion binding"/>
    <property type="evidence" value="ECO:0007669"/>
    <property type="project" value="UniProtKB-KW"/>
</dbReference>
<evidence type="ECO:0000313" key="9">
    <source>
        <dbReference type="EMBL" id="PIS15317.1"/>
    </source>
</evidence>
<dbReference type="InterPro" id="IPR003607">
    <property type="entry name" value="HD/PDEase_dom"/>
</dbReference>
<comment type="cofactor">
    <cofactor evidence="2">
        <name>Mn(2+)</name>
        <dbReference type="ChEBI" id="CHEBI:29035"/>
    </cofactor>
</comment>
<evidence type="ECO:0000256" key="3">
    <source>
        <dbReference type="ARBA" id="ARBA00001941"/>
    </source>
</evidence>
<sequence length="202" mass="23622">MVGRKRTTNDTNKTKELVSFFFEIGTLRKIARSHRQTLLTDDFSDNIASHSFRTAFIGWFLAEIENADSYKVVMMCLLHDLEETRAGDQNWVHKRFVKVFEEEIRKGQLTPLPKANELLSLSSEYQGRETLEAKLAKDADLLDQILLLKEYSHQGNKEADDWLKGGQQEKLMFSKTAKKLAHEAYQQTPSDWWQNLWINKRR</sequence>
<dbReference type="AlphaFoldDB" id="A0A2H0WRQ7"/>
<comment type="caution">
    <text evidence="9">The sequence shown here is derived from an EMBL/GenBank/DDBJ whole genome shotgun (WGS) entry which is preliminary data.</text>
</comment>
<dbReference type="Proteomes" id="UP000231282">
    <property type="component" value="Unassembled WGS sequence"/>
</dbReference>
<proteinExistence type="predicted"/>
<dbReference type="PANTHER" id="PTHR11845:SF13">
    <property type="entry name" value="5'-DEOXYNUCLEOTIDASE HDDC2"/>
    <property type="match status" value="1"/>
</dbReference>
<reference evidence="10" key="1">
    <citation type="submission" date="2017-09" db="EMBL/GenBank/DDBJ databases">
        <title>Depth-based differentiation of microbial function through sediment-hosted aquifers and enrichment of novel symbionts in the deep terrestrial subsurface.</title>
        <authorList>
            <person name="Probst A.J."/>
            <person name="Ladd B."/>
            <person name="Jarett J.K."/>
            <person name="Geller-Mcgrath D.E."/>
            <person name="Sieber C.M.K."/>
            <person name="Emerson J.B."/>
            <person name="Anantharaman K."/>
            <person name="Thomas B.C."/>
            <person name="Malmstrom R."/>
            <person name="Stieglmeier M."/>
            <person name="Klingl A."/>
            <person name="Woyke T."/>
            <person name="Ryan C.M."/>
            <person name="Banfield J.F."/>
        </authorList>
    </citation>
    <scope>NUCLEOTIDE SEQUENCE [LARGE SCALE GENOMIC DNA]</scope>
</reference>
<evidence type="ECO:0000256" key="6">
    <source>
        <dbReference type="ARBA" id="ARBA00022723"/>
    </source>
</evidence>
<gene>
    <name evidence="9" type="ORF">COT63_00545</name>
</gene>
<evidence type="ECO:0000313" key="10">
    <source>
        <dbReference type="Proteomes" id="UP000231282"/>
    </source>
</evidence>